<proteinExistence type="predicted"/>
<protein>
    <submittedName>
        <fullName evidence="1">Uncharacterized protein</fullName>
    </submittedName>
</protein>
<sequence length="76" mass="8656">MIRAKFRLTEQKNSAGWRDGKAAILASLLFVPVGDDTPENKKFWDATPSGRIEMDVLNPEAIEGFEVMKEYYVDFT</sequence>
<gene>
    <name evidence="1" type="ORF">LCGC14_2405930</name>
</gene>
<evidence type="ECO:0000313" key="1">
    <source>
        <dbReference type="EMBL" id="KKL25378.1"/>
    </source>
</evidence>
<dbReference type="EMBL" id="LAZR01036238">
    <property type="protein sequence ID" value="KKL25378.1"/>
    <property type="molecule type" value="Genomic_DNA"/>
</dbReference>
<organism evidence="1">
    <name type="scientific">marine sediment metagenome</name>
    <dbReference type="NCBI Taxonomy" id="412755"/>
    <lineage>
        <taxon>unclassified sequences</taxon>
        <taxon>metagenomes</taxon>
        <taxon>ecological metagenomes</taxon>
    </lineage>
</organism>
<feature type="non-terminal residue" evidence="1">
    <location>
        <position position="76"/>
    </location>
</feature>
<reference evidence="1" key="1">
    <citation type="journal article" date="2015" name="Nature">
        <title>Complex archaea that bridge the gap between prokaryotes and eukaryotes.</title>
        <authorList>
            <person name="Spang A."/>
            <person name="Saw J.H."/>
            <person name="Jorgensen S.L."/>
            <person name="Zaremba-Niedzwiedzka K."/>
            <person name="Martijn J."/>
            <person name="Lind A.E."/>
            <person name="van Eijk R."/>
            <person name="Schleper C."/>
            <person name="Guy L."/>
            <person name="Ettema T.J."/>
        </authorList>
    </citation>
    <scope>NUCLEOTIDE SEQUENCE</scope>
</reference>
<comment type="caution">
    <text evidence="1">The sequence shown here is derived from an EMBL/GenBank/DDBJ whole genome shotgun (WGS) entry which is preliminary data.</text>
</comment>
<accession>A0A0F9ENC8</accession>
<dbReference type="AlphaFoldDB" id="A0A0F9ENC8"/>
<name>A0A0F9ENC8_9ZZZZ</name>